<protein>
    <recommendedName>
        <fullName evidence="3">histidine kinase</fullName>
        <ecNumber evidence="3">2.7.13.3</ecNumber>
    </recommendedName>
</protein>
<dbReference type="SUPFAM" id="SSF55785">
    <property type="entry name" value="PYP-like sensor domain (PAS domain)"/>
    <property type="match status" value="2"/>
</dbReference>
<feature type="domain" description="PAS" evidence="13">
    <location>
        <begin position="333"/>
        <end position="379"/>
    </location>
</feature>
<dbReference type="RefSeq" id="WP_322467539.1">
    <property type="nucleotide sequence ID" value="NZ_JAXOJX010000054.1"/>
</dbReference>
<dbReference type="InterPro" id="IPR042240">
    <property type="entry name" value="CHASE_sf"/>
</dbReference>
<dbReference type="InterPro" id="IPR035965">
    <property type="entry name" value="PAS-like_dom_sf"/>
</dbReference>
<dbReference type="InterPro" id="IPR001610">
    <property type="entry name" value="PAC"/>
</dbReference>
<evidence type="ECO:0000313" key="17">
    <source>
        <dbReference type="Proteomes" id="UP001293718"/>
    </source>
</evidence>
<dbReference type="CDD" id="cd17546">
    <property type="entry name" value="REC_hyHK_CKI1_RcsC-like"/>
    <property type="match status" value="1"/>
</dbReference>
<dbReference type="SMART" id="SM00091">
    <property type="entry name" value="PAS"/>
    <property type="match status" value="2"/>
</dbReference>
<dbReference type="SMART" id="SM00448">
    <property type="entry name" value="REC"/>
    <property type="match status" value="1"/>
</dbReference>
<dbReference type="SMART" id="SM00387">
    <property type="entry name" value="HATPase_c"/>
    <property type="match status" value="1"/>
</dbReference>
<dbReference type="SUPFAM" id="SSF55874">
    <property type="entry name" value="ATPase domain of HSP90 chaperone/DNA topoisomerase II/histidine kinase"/>
    <property type="match status" value="1"/>
</dbReference>
<dbReference type="PANTHER" id="PTHR45339:SF5">
    <property type="entry name" value="HISTIDINE KINASE"/>
    <property type="match status" value="1"/>
</dbReference>
<dbReference type="Gene3D" id="1.20.120.160">
    <property type="entry name" value="HPT domain"/>
    <property type="match status" value="1"/>
</dbReference>
<dbReference type="InterPro" id="IPR000700">
    <property type="entry name" value="PAS-assoc_C"/>
</dbReference>
<dbReference type="SMART" id="SM01079">
    <property type="entry name" value="CHASE"/>
    <property type="match status" value="1"/>
</dbReference>
<dbReference type="InterPro" id="IPR036641">
    <property type="entry name" value="HPT_dom_sf"/>
</dbReference>
<dbReference type="SUPFAM" id="SSF47384">
    <property type="entry name" value="Homodimeric domain of signal transducing histidine kinase"/>
    <property type="match status" value="1"/>
</dbReference>
<organism evidence="16 17">
    <name type="scientific">Azohydromonas lata</name>
    <dbReference type="NCBI Taxonomy" id="45677"/>
    <lineage>
        <taxon>Bacteria</taxon>
        <taxon>Pseudomonadati</taxon>
        <taxon>Pseudomonadota</taxon>
        <taxon>Betaproteobacteria</taxon>
        <taxon>Burkholderiales</taxon>
        <taxon>Sphaerotilaceae</taxon>
        <taxon>Azohydromonas</taxon>
    </lineage>
</organism>
<feature type="domain" description="CHASE" evidence="15">
    <location>
        <begin position="133"/>
        <end position="244"/>
    </location>
</feature>
<evidence type="ECO:0000256" key="5">
    <source>
        <dbReference type="ARBA" id="ARBA00022692"/>
    </source>
</evidence>
<dbReference type="InterPro" id="IPR036097">
    <property type="entry name" value="HisK_dim/P_sf"/>
</dbReference>
<keyword evidence="16" id="KW-0547">Nucleotide-binding</keyword>
<dbReference type="InterPro" id="IPR006189">
    <property type="entry name" value="CHASE_dom"/>
</dbReference>
<dbReference type="CDD" id="cd00082">
    <property type="entry name" value="HisKA"/>
    <property type="match status" value="1"/>
</dbReference>
<keyword evidence="17" id="KW-1185">Reference proteome</keyword>
<dbReference type="InterPro" id="IPR003661">
    <property type="entry name" value="HisK_dim/P_dom"/>
</dbReference>
<evidence type="ECO:0000259" key="12">
    <source>
        <dbReference type="PROSITE" id="PS50110"/>
    </source>
</evidence>
<dbReference type="InterPro" id="IPR004358">
    <property type="entry name" value="Sig_transdc_His_kin-like_C"/>
</dbReference>
<feature type="domain" description="PAC" evidence="14">
    <location>
        <begin position="406"/>
        <end position="458"/>
    </location>
</feature>
<dbReference type="PRINTS" id="PR00344">
    <property type="entry name" value="BCTRLSENSOR"/>
</dbReference>
<dbReference type="InterPro" id="IPR003594">
    <property type="entry name" value="HATPase_dom"/>
</dbReference>
<evidence type="ECO:0000256" key="1">
    <source>
        <dbReference type="ARBA" id="ARBA00000085"/>
    </source>
</evidence>
<dbReference type="Gene3D" id="3.30.565.10">
    <property type="entry name" value="Histidine kinase-like ATPase, C-terminal domain"/>
    <property type="match status" value="1"/>
</dbReference>
<dbReference type="Gene3D" id="3.40.50.2300">
    <property type="match status" value="1"/>
</dbReference>
<comment type="catalytic activity">
    <reaction evidence="1">
        <text>ATP + protein L-histidine = ADP + protein N-phospho-L-histidine.</text>
        <dbReference type="EC" id="2.7.13.3"/>
    </reaction>
</comment>
<dbReference type="SUPFAM" id="SSF52172">
    <property type="entry name" value="CheY-like"/>
    <property type="match status" value="1"/>
</dbReference>
<comment type="subcellular location">
    <subcellularLocation>
        <location evidence="2">Membrane</location>
    </subcellularLocation>
</comment>
<dbReference type="PROSITE" id="PS50110">
    <property type="entry name" value="RESPONSE_REGULATORY"/>
    <property type="match status" value="1"/>
</dbReference>
<dbReference type="PROSITE" id="PS50109">
    <property type="entry name" value="HIS_KIN"/>
    <property type="match status" value="1"/>
</dbReference>
<dbReference type="CDD" id="cd16922">
    <property type="entry name" value="HATPase_EvgS-ArcB-TorS-like"/>
    <property type="match status" value="1"/>
</dbReference>
<feature type="domain" description="Response regulatory" evidence="12">
    <location>
        <begin position="856"/>
        <end position="972"/>
    </location>
</feature>
<dbReference type="EC" id="2.7.13.3" evidence="3"/>
<keyword evidence="16" id="KW-0067">ATP-binding</keyword>
<dbReference type="EMBL" id="JAXOJX010000054">
    <property type="protein sequence ID" value="MDZ5459933.1"/>
    <property type="molecule type" value="Genomic_DNA"/>
</dbReference>
<dbReference type="NCBIfam" id="TIGR00229">
    <property type="entry name" value="sensory_box"/>
    <property type="match status" value="2"/>
</dbReference>
<proteinExistence type="predicted"/>
<evidence type="ECO:0000259" key="15">
    <source>
        <dbReference type="PROSITE" id="PS50839"/>
    </source>
</evidence>
<feature type="domain" description="PAC" evidence="14">
    <location>
        <begin position="532"/>
        <end position="585"/>
    </location>
</feature>
<dbReference type="Pfam" id="PF00072">
    <property type="entry name" value="Response_reg"/>
    <property type="match status" value="1"/>
</dbReference>
<dbReference type="InterPro" id="IPR013655">
    <property type="entry name" value="PAS_fold_3"/>
</dbReference>
<evidence type="ECO:0000259" key="11">
    <source>
        <dbReference type="PROSITE" id="PS50109"/>
    </source>
</evidence>
<dbReference type="CDD" id="cd00130">
    <property type="entry name" value="PAS"/>
    <property type="match status" value="2"/>
</dbReference>
<dbReference type="PROSITE" id="PS50839">
    <property type="entry name" value="CHASE"/>
    <property type="match status" value="1"/>
</dbReference>
<evidence type="ECO:0000256" key="4">
    <source>
        <dbReference type="ARBA" id="ARBA00022553"/>
    </source>
</evidence>
<dbReference type="Pfam" id="PF02518">
    <property type="entry name" value="HATPase_c"/>
    <property type="match status" value="1"/>
</dbReference>
<dbReference type="SMART" id="SM00388">
    <property type="entry name" value="HisKA"/>
    <property type="match status" value="1"/>
</dbReference>
<feature type="region of interest" description="Disordered" evidence="9">
    <location>
        <begin position="1151"/>
        <end position="1172"/>
    </location>
</feature>
<evidence type="ECO:0000256" key="8">
    <source>
        <dbReference type="PROSITE-ProRule" id="PRU00169"/>
    </source>
</evidence>
<dbReference type="Pfam" id="PF03924">
    <property type="entry name" value="CHASE"/>
    <property type="match status" value="1"/>
</dbReference>
<accession>A0ABU5ILZ4</accession>
<dbReference type="Gene3D" id="3.30.450.20">
    <property type="entry name" value="PAS domain"/>
    <property type="match status" value="2"/>
</dbReference>
<dbReference type="SUPFAM" id="SSF47226">
    <property type="entry name" value="Histidine-containing phosphotransfer domain, HPT domain"/>
    <property type="match status" value="1"/>
</dbReference>
<sequence length="1253" mass="132296">MPFSVLPLSARLTRPRPARLLALGVLVIGLAVSALLAAWLHRGLVLRLQERFDRHAAELEEDIRQRLERAADGLIDLQALFAARPDADEQAFARFVEVQSRMGALESGVRGYALALPRGRLGPGAADGAVPLVVRDAQPRQALQPLLGLDLAAQPVLREALERSLRDGRPALTGALALPGDTRLSLSLLLPLYRGDAAPASEPRRRAELAGVLLAPLSVNELLAGIAQTSPGRGDLDFDLLDGTRAPAPHLHAGLQPPRVPRFAVTRRLEAGGRVLELRVASSARFDADAALAVPWWVGGGGAALSVLLAFTMWLLARGRARALALAGHMTAELDRLARVAQRTSNAVLITDAACGIEWVNEGFTRLFGYLPHEARGRTPMELLGGSVEDITALRALAREAPASGRELSLQLRHRDGLPRPVALELQAVRDAVGAVQSFMLICHDRSAQHALERERLRLANVLEGADVGTWEFSLGDRRLHIDERWASMLGRRLQELLPADERTWLRLTHPEDAARALSLLERHIAGELGYYDVEIRMRHREGHWVWMLARGRVVTRDAQGRPLTVAGTHTDITRRKRAEQALRRARDQALAASSAKSAFLANMSHEIRTPMNSVLGMLALLRRGGLTPVQDDRAAKSEAAARSLLALLDDILDLSKVEAGRLTLAPQPFRPAQLFEELQVLLQGSLVGKPVALRMALDPALPPVLVGDALRLRQVLLNLGGNAVKFTAGGEVEVALRLLQRRGGSVQVELSVRDTGLGIAPSQQAQLFEPFTQAEASITRRFGGTGLGLAISRRLVRLMGGELQLDSAAGVGSRFHCRLELALARPEQLAALPPPAASGAQRAAGAAGQALAGLRLLVAEDNPHNREVALELLRGEGALVELAATGLEAVAAVAAGQFDAVLMDLQMPDMDGFTATARIRQALGLDRLPIIAMTANAAPADRAASLAAGMNDHVGKPFELRQLVAVLRRHTGREGAAPAAAPGADDGMDAGTDVAALPALDLDGALQRFQGRAGLYARLLGNACAQFEALLPQCAALLGQGQRDAAAQALHRCRSLAGTLGARRLAAAAHALERPLLAGEDAPAALLASLEAAVEHTLAEAALHAPSLAGRGQPGLAQDGGDVPVPALSEAPGRVHEAGEAGDTAAVGEAGVVDGSPADGAGAASPAGLAAGADGHAEEAGAAASLPLPASAQGLLRELLGLLAQSDLAALQAHARLQLALPAAQRRELDEAMAVLDFQTALAHCRRLLATE</sequence>
<evidence type="ECO:0000256" key="10">
    <source>
        <dbReference type="SAM" id="Phobius"/>
    </source>
</evidence>
<evidence type="ECO:0000256" key="2">
    <source>
        <dbReference type="ARBA" id="ARBA00004370"/>
    </source>
</evidence>
<gene>
    <name evidence="16" type="ORF">SM757_25450</name>
</gene>
<dbReference type="Pfam" id="PF00512">
    <property type="entry name" value="HisKA"/>
    <property type="match status" value="1"/>
</dbReference>
<comment type="caution">
    <text evidence="16">The sequence shown here is derived from an EMBL/GenBank/DDBJ whole genome shotgun (WGS) entry which is preliminary data.</text>
</comment>
<evidence type="ECO:0000256" key="3">
    <source>
        <dbReference type="ARBA" id="ARBA00012438"/>
    </source>
</evidence>
<feature type="domain" description="Histidine kinase" evidence="11">
    <location>
        <begin position="603"/>
        <end position="824"/>
    </location>
</feature>
<dbReference type="PROSITE" id="PS50113">
    <property type="entry name" value="PAC"/>
    <property type="match status" value="2"/>
</dbReference>
<feature type="transmembrane region" description="Helical" evidence="10">
    <location>
        <begin position="20"/>
        <end position="41"/>
    </location>
</feature>
<dbReference type="SMART" id="SM00086">
    <property type="entry name" value="PAC"/>
    <property type="match status" value="2"/>
</dbReference>
<evidence type="ECO:0000256" key="6">
    <source>
        <dbReference type="ARBA" id="ARBA00022989"/>
    </source>
</evidence>
<keyword evidence="4 8" id="KW-0597">Phosphoprotein</keyword>
<dbReference type="InterPro" id="IPR001789">
    <property type="entry name" value="Sig_transdc_resp-reg_receiver"/>
</dbReference>
<dbReference type="Proteomes" id="UP001293718">
    <property type="component" value="Unassembled WGS sequence"/>
</dbReference>
<reference evidence="16 17" key="1">
    <citation type="submission" date="2023-11" db="EMBL/GenBank/DDBJ databases">
        <title>Draft genome of Azohydromonas lata strain H1 (DSM1123), a polyhydroxyalkanoate producer.</title>
        <authorList>
            <person name="Traversa D."/>
            <person name="D'Addabbo P."/>
            <person name="Pazzani C."/>
            <person name="Manzari C."/>
            <person name="Chiara M."/>
            <person name="Scrascia M."/>
        </authorList>
    </citation>
    <scope>NUCLEOTIDE SEQUENCE [LARGE SCALE GENOMIC DNA]</scope>
    <source>
        <strain evidence="16 17">H1</strain>
    </source>
</reference>
<evidence type="ECO:0000313" key="16">
    <source>
        <dbReference type="EMBL" id="MDZ5459933.1"/>
    </source>
</evidence>
<feature type="transmembrane region" description="Helical" evidence="10">
    <location>
        <begin position="294"/>
        <end position="317"/>
    </location>
</feature>
<dbReference type="Gene3D" id="1.10.287.130">
    <property type="match status" value="1"/>
</dbReference>
<feature type="domain" description="PAS" evidence="13">
    <location>
        <begin position="455"/>
        <end position="528"/>
    </location>
</feature>
<keyword evidence="5 10" id="KW-0812">Transmembrane</keyword>
<dbReference type="InterPro" id="IPR005467">
    <property type="entry name" value="His_kinase_dom"/>
</dbReference>
<dbReference type="InterPro" id="IPR013656">
    <property type="entry name" value="PAS_4"/>
</dbReference>
<keyword evidence="7 10" id="KW-0472">Membrane</keyword>
<evidence type="ECO:0000256" key="7">
    <source>
        <dbReference type="ARBA" id="ARBA00023136"/>
    </source>
</evidence>
<evidence type="ECO:0000256" key="9">
    <source>
        <dbReference type="SAM" id="MobiDB-lite"/>
    </source>
</evidence>
<dbReference type="InterPro" id="IPR036890">
    <property type="entry name" value="HATPase_C_sf"/>
</dbReference>
<dbReference type="Pfam" id="PF08448">
    <property type="entry name" value="PAS_4"/>
    <property type="match status" value="1"/>
</dbReference>
<feature type="region of interest" description="Disordered" evidence="9">
    <location>
        <begin position="1111"/>
        <end position="1139"/>
    </location>
</feature>
<dbReference type="GO" id="GO:0005524">
    <property type="term" value="F:ATP binding"/>
    <property type="evidence" value="ECO:0007669"/>
    <property type="project" value="UniProtKB-KW"/>
</dbReference>
<evidence type="ECO:0000259" key="14">
    <source>
        <dbReference type="PROSITE" id="PS50113"/>
    </source>
</evidence>
<keyword evidence="6 10" id="KW-1133">Transmembrane helix</keyword>
<dbReference type="Pfam" id="PF08447">
    <property type="entry name" value="PAS_3"/>
    <property type="match status" value="1"/>
</dbReference>
<feature type="modified residue" description="4-aspartylphosphate" evidence="8">
    <location>
        <position position="905"/>
    </location>
</feature>
<dbReference type="PANTHER" id="PTHR45339">
    <property type="entry name" value="HYBRID SIGNAL TRANSDUCTION HISTIDINE KINASE J"/>
    <property type="match status" value="1"/>
</dbReference>
<evidence type="ECO:0000259" key="13">
    <source>
        <dbReference type="PROSITE" id="PS50112"/>
    </source>
</evidence>
<dbReference type="PROSITE" id="PS50112">
    <property type="entry name" value="PAS"/>
    <property type="match status" value="2"/>
</dbReference>
<dbReference type="InterPro" id="IPR011006">
    <property type="entry name" value="CheY-like_superfamily"/>
</dbReference>
<dbReference type="InterPro" id="IPR000014">
    <property type="entry name" value="PAS"/>
</dbReference>
<dbReference type="Gene3D" id="3.30.450.350">
    <property type="entry name" value="CHASE domain"/>
    <property type="match status" value="1"/>
</dbReference>
<name>A0ABU5ILZ4_9BURK</name>